<gene>
    <name evidence="2" type="ORF">ANN_21542</name>
</gene>
<feature type="compositionally biased region" description="Basic and acidic residues" evidence="1">
    <location>
        <begin position="93"/>
        <end position="148"/>
    </location>
</feature>
<feature type="compositionally biased region" description="Basic and acidic residues" evidence="1">
    <location>
        <begin position="69"/>
        <end position="83"/>
    </location>
</feature>
<dbReference type="Proteomes" id="UP001148838">
    <property type="component" value="Unassembled WGS sequence"/>
</dbReference>
<reference evidence="2 3" key="1">
    <citation type="journal article" date="2022" name="Allergy">
        <title>Genome assembly and annotation of Periplaneta americana reveal a comprehensive cockroach allergen profile.</title>
        <authorList>
            <person name="Wang L."/>
            <person name="Xiong Q."/>
            <person name="Saelim N."/>
            <person name="Wang L."/>
            <person name="Nong W."/>
            <person name="Wan A.T."/>
            <person name="Shi M."/>
            <person name="Liu X."/>
            <person name="Cao Q."/>
            <person name="Hui J.H.L."/>
            <person name="Sookrung N."/>
            <person name="Leung T.F."/>
            <person name="Tungtrongchitr A."/>
            <person name="Tsui S.K.W."/>
        </authorList>
    </citation>
    <scope>NUCLEOTIDE SEQUENCE [LARGE SCALE GENOMIC DNA]</scope>
    <source>
        <strain evidence="2">PWHHKU_190912</strain>
    </source>
</reference>
<evidence type="ECO:0000313" key="2">
    <source>
        <dbReference type="EMBL" id="KAJ4429385.1"/>
    </source>
</evidence>
<organism evidence="2 3">
    <name type="scientific">Periplaneta americana</name>
    <name type="common">American cockroach</name>
    <name type="synonym">Blatta americana</name>
    <dbReference type="NCBI Taxonomy" id="6978"/>
    <lineage>
        <taxon>Eukaryota</taxon>
        <taxon>Metazoa</taxon>
        <taxon>Ecdysozoa</taxon>
        <taxon>Arthropoda</taxon>
        <taxon>Hexapoda</taxon>
        <taxon>Insecta</taxon>
        <taxon>Pterygota</taxon>
        <taxon>Neoptera</taxon>
        <taxon>Polyneoptera</taxon>
        <taxon>Dictyoptera</taxon>
        <taxon>Blattodea</taxon>
        <taxon>Blattoidea</taxon>
        <taxon>Blattidae</taxon>
        <taxon>Blattinae</taxon>
        <taxon>Periplaneta</taxon>
    </lineage>
</organism>
<feature type="compositionally biased region" description="Basic and acidic residues" evidence="1">
    <location>
        <begin position="168"/>
        <end position="239"/>
    </location>
</feature>
<feature type="compositionally biased region" description="Basic residues" evidence="1">
    <location>
        <begin position="240"/>
        <end position="251"/>
    </location>
</feature>
<protein>
    <submittedName>
        <fullName evidence="2">Uncharacterized protein</fullName>
    </submittedName>
</protein>
<proteinExistence type="predicted"/>
<evidence type="ECO:0000313" key="3">
    <source>
        <dbReference type="Proteomes" id="UP001148838"/>
    </source>
</evidence>
<feature type="region of interest" description="Disordered" evidence="1">
    <location>
        <begin position="1"/>
        <end position="251"/>
    </location>
</feature>
<dbReference type="EMBL" id="JAJSOF020000033">
    <property type="protein sequence ID" value="KAJ4429385.1"/>
    <property type="molecule type" value="Genomic_DNA"/>
</dbReference>
<evidence type="ECO:0000256" key="1">
    <source>
        <dbReference type="SAM" id="MobiDB-lite"/>
    </source>
</evidence>
<sequence>MAGLCEGGNELPGSLEAICKKDRSGKQTKKSGKKNGKGKKKKGLEISRKIGMTDRKDRKNWKDRKGKQNAKDEWESKKKENWMAKEIGMKQTGKTDWKDRSGKQNRKNEWERRIVKKERADWIFKQERDDRPAKAKQERRIGKIDRTGKSKGRTNGKAKKKGKKIFKGKRDDRQESQTGKTDWKDRSGKQNAKDEWESKKEGNTGYPNRDDRPESQTGKTDWKDRSGKQTKNYREGRMESKKKKYWIFKKG</sequence>
<feature type="compositionally biased region" description="Basic residues" evidence="1">
    <location>
        <begin position="26"/>
        <end position="42"/>
    </location>
</feature>
<feature type="compositionally biased region" description="Basic and acidic residues" evidence="1">
    <location>
        <begin position="43"/>
        <end position="57"/>
    </location>
</feature>
<accession>A0ABQ8S646</accession>
<feature type="compositionally biased region" description="Basic residues" evidence="1">
    <location>
        <begin position="58"/>
        <end position="68"/>
    </location>
</feature>
<name>A0ABQ8S646_PERAM</name>
<keyword evidence="3" id="KW-1185">Reference proteome</keyword>
<comment type="caution">
    <text evidence="2">The sequence shown here is derived from an EMBL/GenBank/DDBJ whole genome shotgun (WGS) entry which is preliminary data.</text>
</comment>
<feature type="compositionally biased region" description="Basic residues" evidence="1">
    <location>
        <begin position="149"/>
        <end position="167"/>
    </location>
</feature>